<accession>A0ABW7T713</accession>
<proteinExistence type="predicted"/>
<evidence type="ECO:0000313" key="3">
    <source>
        <dbReference type="Proteomes" id="UP001611162"/>
    </source>
</evidence>
<keyword evidence="3" id="KW-1185">Reference proteome</keyword>
<dbReference type="SUPFAM" id="SSF47413">
    <property type="entry name" value="lambda repressor-like DNA-binding domains"/>
    <property type="match status" value="1"/>
</dbReference>
<dbReference type="Proteomes" id="UP001611162">
    <property type="component" value="Unassembled WGS sequence"/>
</dbReference>
<protein>
    <submittedName>
        <fullName evidence="2">Helix-turn-helix domain-containing protein</fullName>
    </submittedName>
</protein>
<name>A0ABW7T713_9ACTN</name>
<reference evidence="2 3" key="1">
    <citation type="submission" date="2024-10" db="EMBL/GenBank/DDBJ databases">
        <title>The Natural Products Discovery Center: Release of the First 8490 Sequenced Strains for Exploring Actinobacteria Biosynthetic Diversity.</title>
        <authorList>
            <person name="Kalkreuter E."/>
            <person name="Kautsar S.A."/>
            <person name="Yang D."/>
            <person name="Bader C.D."/>
            <person name="Teijaro C.N."/>
            <person name="Fluegel L."/>
            <person name="Davis C.M."/>
            <person name="Simpson J.R."/>
            <person name="Lauterbach L."/>
            <person name="Steele A.D."/>
            <person name="Gui C."/>
            <person name="Meng S."/>
            <person name="Li G."/>
            <person name="Viehrig K."/>
            <person name="Ye F."/>
            <person name="Su P."/>
            <person name="Kiefer A.F."/>
            <person name="Nichols A."/>
            <person name="Cepeda A.J."/>
            <person name="Yan W."/>
            <person name="Fan B."/>
            <person name="Jiang Y."/>
            <person name="Adhikari A."/>
            <person name="Zheng C.-J."/>
            <person name="Schuster L."/>
            <person name="Cowan T.M."/>
            <person name="Smanski M.J."/>
            <person name="Chevrette M.G."/>
            <person name="De Carvalho L.P.S."/>
            <person name="Shen B."/>
        </authorList>
    </citation>
    <scope>NUCLEOTIDE SEQUENCE [LARGE SCALE GENOMIC DNA]</scope>
    <source>
        <strain evidence="2 3">NPDC020979</strain>
    </source>
</reference>
<evidence type="ECO:0000313" key="2">
    <source>
        <dbReference type="EMBL" id="MFI0913305.1"/>
    </source>
</evidence>
<dbReference type="CDD" id="cd00093">
    <property type="entry name" value="HTH_XRE"/>
    <property type="match status" value="1"/>
</dbReference>
<dbReference type="EMBL" id="JBIRRB010000008">
    <property type="protein sequence ID" value="MFI0913305.1"/>
    <property type="molecule type" value="Genomic_DNA"/>
</dbReference>
<comment type="caution">
    <text evidence="2">The sequence shown here is derived from an EMBL/GenBank/DDBJ whole genome shotgun (WGS) entry which is preliminary data.</text>
</comment>
<feature type="region of interest" description="Disordered" evidence="1">
    <location>
        <begin position="419"/>
        <end position="441"/>
    </location>
</feature>
<evidence type="ECO:0000256" key="1">
    <source>
        <dbReference type="SAM" id="MobiDB-lite"/>
    </source>
</evidence>
<sequence length="441" mass="47683">MAETGIGALLARLRDDLGWSQQRVADEYNKIEGRSAMTGKEIGRYERESRVPTSRTRGFLATVFGIDQVTLDRAAGVSRRRKMASRSIGLPKQQTTIHAAPSRRVLAADATSSARFSRFLASHNTDPYAVEQLDAEVFTLARQYVSRPVSELHNTISSLRDETFDLLRGRQRPRQTLDLYAAAGRLCGLSAHVCLDLGDYASAMTHSRTAWACAEEADHHGLRAWVRGMQSLITFWDGDPREAADLARAGQSYPAAGADAVRLASLEARALAAAGDRQGATAALRHAEHARDALSDDETPGIFSFPHAKQLTYAGTTHLSIGDRSNVRQAINSAAAAIDLYRDTAADDRSTGDLLAAHLDLARGHMLAGHIDATEAMLTFVLDSPGGLLSASILRRLSALSGELGAQQYRGSPRVAELRERIHSTTTSTASPPHEAPEPLT</sequence>
<dbReference type="Gene3D" id="1.10.260.40">
    <property type="entry name" value="lambda repressor-like DNA-binding domains"/>
    <property type="match status" value="1"/>
</dbReference>
<dbReference type="InterPro" id="IPR010982">
    <property type="entry name" value="Lambda_DNA-bd_dom_sf"/>
</dbReference>
<dbReference type="RefSeq" id="WP_397613755.1">
    <property type="nucleotide sequence ID" value="NZ_JBIRRB010000008.1"/>
</dbReference>
<gene>
    <name evidence="2" type="ORF">ACH4TF_22990</name>
</gene>
<organism evidence="2 3">
    <name type="scientific">Streptomyces abikoensis</name>
    <dbReference type="NCBI Taxonomy" id="97398"/>
    <lineage>
        <taxon>Bacteria</taxon>
        <taxon>Bacillati</taxon>
        <taxon>Actinomycetota</taxon>
        <taxon>Actinomycetes</taxon>
        <taxon>Kitasatosporales</taxon>
        <taxon>Streptomycetaceae</taxon>
        <taxon>Streptomyces</taxon>
    </lineage>
</organism>
<dbReference type="InterPro" id="IPR001387">
    <property type="entry name" value="Cro/C1-type_HTH"/>
</dbReference>